<reference evidence="8" key="1">
    <citation type="journal article" date="2014" name="Int. J. Syst. Evol. Microbiol.">
        <title>Complete genome sequence of Corynebacterium casei LMG S-19264T (=DSM 44701T), isolated from a smear-ripened cheese.</title>
        <authorList>
            <consortium name="US DOE Joint Genome Institute (JGI-PGF)"/>
            <person name="Walter F."/>
            <person name="Albersmeier A."/>
            <person name="Kalinowski J."/>
            <person name="Ruckert C."/>
        </authorList>
    </citation>
    <scope>NUCLEOTIDE SEQUENCE</scope>
    <source>
        <strain evidence="8">JCM 19596</strain>
    </source>
</reference>
<feature type="binding site" evidence="5">
    <location>
        <position position="223"/>
    </location>
    <ligand>
        <name>ATP</name>
        <dbReference type="ChEBI" id="CHEBI:30616"/>
    </ligand>
</feature>
<dbReference type="InterPro" id="IPR036388">
    <property type="entry name" value="WH-like_DNA-bd_sf"/>
</dbReference>
<keyword evidence="3 5" id="KW-0547">Nucleotide-binding</keyword>
<evidence type="ECO:0000256" key="4">
    <source>
        <dbReference type="ARBA" id="ARBA00022840"/>
    </source>
</evidence>
<dbReference type="PANTHER" id="PTHR10763">
    <property type="entry name" value="CELL DIVISION CONTROL PROTEIN 6-RELATED"/>
    <property type="match status" value="1"/>
</dbReference>
<dbReference type="InterPro" id="IPR027417">
    <property type="entry name" value="P-loop_NTPase"/>
</dbReference>
<evidence type="ECO:0000256" key="3">
    <source>
        <dbReference type="ARBA" id="ARBA00022741"/>
    </source>
</evidence>
<dbReference type="Pfam" id="PF09079">
    <property type="entry name" value="WHD_Cdc6"/>
    <property type="match status" value="1"/>
</dbReference>
<dbReference type="GO" id="GO:0005524">
    <property type="term" value="F:ATP binding"/>
    <property type="evidence" value="ECO:0007669"/>
    <property type="project" value="UniProtKB-UniRule"/>
</dbReference>
<dbReference type="AlphaFoldDB" id="A0A830FII7"/>
<accession>A0A830FII7</accession>
<dbReference type="Pfam" id="PF13191">
    <property type="entry name" value="AAA_16"/>
    <property type="match status" value="1"/>
</dbReference>
<dbReference type="Proteomes" id="UP000607197">
    <property type="component" value="Unassembled WGS sequence"/>
</dbReference>
<feature type="domain" description="AAA+ ATPase" evidence="6">
    <location>
        <begin position="50"/>
        <end position="208"/>
    </location>
</feature>
<dbReference type="GO" id="GO:0006260">
    <property type="term" value="P:DNA replication"/>
    <property type="evidence" value="ECO:0007669"/>
    <property type="project" value="UniProtKB-UniRule"/>
</dbReference>
<feature type="binding site" evidence="5">
    <location>
        <position position="211"/>
    </location>
    <ligand>
        <name>ATP</name>
        <dbReference type="ChEBI" id="CHEBI:30616"/>
    </ligand>
</feature>
<dbReference type="SUPFAM" id="SSF52540">
    <property type="entry name" value="P-loop containing nucleoside triphosphate hydrolases"/>
    <property type="match status" value="1"/>
</dbReference>
<keyword evidence="8" id="KW-0131">Cell cycle</keyword>
<comment type="caution">
    <text evidence="8">The sequence shown here is derived from an EMBL/GenBank/DDBJ whole genome shotgun (WGS) entry which is preliminary data.</text>
</comment>
<comment type="function">
    <text evidence="5">Involved in regulation of DNA replication.</text>
</comment>
<dbReference type="Gene3D" id="3.40.50.300">
    <property type="entry name" value="P-loop containing nucleotide triphosphate hydrolases"/>
    <property type="match status" value="1"/>
</dbReference>
<dbReference type="InterPro" id="IPR014277">
    <property type="entry name" value="Orc1/Cdc6_arc"/>
</dbReference>
<dbReference type="InterPro" id="IPR015163">
    <property type="entry name" value="Cdc6_C"/>
</dbReference>
<protein>
    <recommendedName>
        <fullName evidence="5">ORC1-type DNA replication protein</fullName>
    </recommendedName>
</protein>
<dbReference type="InterPro" id="IPR003593">
    <property type="entry name" value="AAA+_ATPase"/>
</dbReference>
<keyword evidence="4 5" id="KW-0067">ATP-binding</keyword>
<evidence type="ECO:0000313" key="9">
    <source>
        <dbReference type="Proteomes" id="UP000607197"/>
    </source>
</evidence>
<dbReference type="SUPFAM" id="SSF46785">
    <property type="entry name" value="Winged helix' DNA-binding domain"/>
    <property type="match status" value="1"/>
</dbReference>
<dbReference type="SMART" id="SM00382">
    <property type="entry name" value="AAA"/>
    <property type="match status" value="1"/>
</dbReference>
<dbReference type="Gene3D" id="1.10.10.10">
    <property type="entry name" value="Winged helix-like DNA-binding domain superfamily/Winged helix DNA-binding domain"/>
    <property type="match status" value="1"/>
</dbReference>
<dbReference type="RefSeq" id="WP_188977004.1">
    <property type="nucleotide sequence ID" value="NZ_BMPG01000001.1"/>
</dbReference>
<dbReference type="InterPro" id="IPR050311">
    <property type="entry name" value="ORC1/CDC6"/>
</dbReference>
<feature type="binding site" evidence="5">
    <location>
        <begin position="62"/>
        <end position="66"/>
    </location>
    <ligand>
        <name>ATP</name>
        <dbReference type="ChEBI" id="CHEBI:30616"/>
    </ligand>
</feature>
<dbReference type="Pfam" id="PF22703">
    <property type="entry name" value="Cdc6_lid"/>
    <property type="match status" value="1"/>
</dbReference>
<sequence>MGGPFADIDDTLFANKDALSEEYQPDTILERNDEIDQFRNALTDVLFGRNPKNVFLYGKAGVGKTAVTKYMLDALQDEVATREEADELYVHNHNCNGDSAFAAVRALVNQLYPDDDREFPKRGLGLSDAFAELYQEMDRIGGTHLIVLDEIDHLDDANDVLYELPRARANGHLDEARVGVIGISNNYSFRQRLSAKVKDSLMEHEISFSTYDATELCTILEDRATLALIDDAYEPAVIAKCAAHAAKDSGSARQAIDLLRAGAEVAEEGGDGTVTEAHIERGRDRAQRGRLRDKIEEQTMHGQLVLEAIARLEADGETPVRSKRAMDVYQTVATEYGEEPLTTLKSIQNHLSDLSMLGFLVKTERNDGRAGGIYFEYELSLEPDIVFDVRADAA</sequence>
<comment type="similarity">
    <text evidence="1 5">Belongs to the CDC6/cdc18 family.</text>
</comment>
<dbReference type="SMART" id="SM01074">
    <property type="entry name" value="Cdc6_C"/>
    <property type="match status" value="1"/>
</dbReference>
<gene>
    <name evidence="8" type="ORF">GCM10009039_12860</name>
</gene>
<dbReference type="OrthoDB" id="195574at2157"/>
<feature type="domain" description="Cdc6 C-terminal" evidence="7">
    <location>
        <begin position="306"/>
        <end position="390"/>
    </location>
</feature>
<dbReference type="NCBIfam" id="TIGR02928">
    <property type="entry name" value="orc1/cdc6 family replication initiation protein"/>
    <property type="match status" value="1"/>
</dbReference>
<keyword evidence="2 5" id="KW-0235">DNA replication</keyword>
<keyword evidence="8" id="KW-0132">Cell division</keyword>
<evidence type="ECO:0000259" key="6">
    <source>
        <dbReference type="SMART" id="SM00382"/>
    </source>
</evidence>
<evidence type="ECO:0000256" key="2">
    <source>
        <dbReference type="ARBA" id="ARBA00022705"/>
    </source>
</evidence>
<evidence type="ECO:0000256" key="5">
    <source>
        <dbReference type="HAMAP-Rule" id="MF_01407"/>
    </source>
</evidence>
<dbReference type="InterPro" id="IPR041664">
    <property type="entry name" value="AAA_16"/>
</dbReference>
<dbReference type="InterPro" id="IPR055237">
    <property type="entry name" value="Cdc6_lid"/>
</dbReference>
<dbReference type="GO" id="GO:0051301">
    <property type="term" value="P:cell division"/>
    <property type="evidence" value="ECO:0007669"/>
    <property type="project" value="UniProtKB-KW"/>
</dbReference>
<evidence type="ECO:0000259" key="7">
    <source>
        <dbReference type="SMART" id="SM01074"/>
    </source>
</evidence>
<dbReference type="CDD" id="cd08768">
    <property type="entry name" value="Cdc6_C"/>
    <property type="match status" value="1"/>
</dbReference>
<organism evidence="8 9">
    <name type="scientific">Halocalculus aciditolerans</name>
    <dbReference type="NCBI Taxonomy" id="1383812"/>
    <lineage>
        <taxon>Archaea</taxon>
        <taxon>Methanobacteriati</taxon>
        <taxon>Methanobacteriota</taxon>
        <taxon>Stenosarchaea group</taxon>
        <taxon>Halobacteria</taxon>
        <taxon>Halobacteriales</taxon>
        <taxon>Halobacteriaceae</taxon>
        <taxon>Halocalculus</taxon>
    </lineage>
</organism>
<name>A0A830FII7_9EURY</name>
<proteinExistence type="inferred from homology"/>
<dbReference type="HAMAP" id="MF_01407">
    <property type="entry name" value="ORC1_type_DNA_replic_protein"/>
    <property type="match status" value="1"/>
</dbReference>
<dbReference type="InterPro" id="IPR036390">
    <property type="entry name" value="WH_DNA-bd_sf"/>
</dbReference>
<keyword evidence="9" id="KW-1185">Reference proteome</keyword>
<evidence type="ECO:0000313" key="8">
    <source>
        <dbReference type="EMBL" id="GGL56115.1"/>
    </source>
</evidence>
<evidence type="ECO:0000256" key="1">
    <source>
        <dbReference type="ARBA" id="ARBA00006184"/>
    </source>
</evidence>
<dbReference type="EMBL" id="BMPG01000001">
    <property type="protein sequence ID" value="GGL56115.1"/>
    <property type="molecule type" value="Genomic_DNA"/>
</dbReference>
<reference evidence="8" key="2">
    <citation type="submission" date="2020-09" db="EMBL/GenBank/DDBJ databases">
        <authorList>
            <person name="Sun Q."/>
            <person name="Ohkuma M."/>
        </authorList>
    </citation>
    <scope>NUCLEOTIDE SEQUENCE</scope>
    <source>
        <strain evidence="8">JCM 19596</strain>
    </source>
</reference>
<dbReference type="Gene3D" id="1.10.8.60">
    <property type="match status" value="1"/>
</dbReference>
<dbReference type="PANTHER" id="PTHR10763:SF22">
    <property type="entry name" value="ORC1-TYPE DNA REPLICATION PROTEIN"/>
    <property type="match status" value="1"/>
</dbReference>